<dbReference type="Pfam" id="PF04117">
    <property type="entry name" value="Mpv17_PMP22"/>
    <property type="match status" value="1"/>
</dbReference>
<proteinExistence type="inferred from homology"/>
<gene>
    <name evidence="7" type="ORF">GSBLH_T00001151001</name>
</gene>
<evidence type="ECO:0000256" key="4">
    <source>
        <dbReference type="ARBA" id="ARBA00022989"/>
    </source>
</evidence>
<dbReference type="PANTHER" id="PTHR11266">
    <property type="entry name" value="PEROXISOMAL MEMBRANE PROTEIN 2, PXMP2 MPV17"/>
    <property type="match status" value="1"/>
</dbReference>
<name>D8LXB0_BLAHO</name>
<dbReference type="OrthoDB" id="430207at2759"/>
<evidence type="ECO:0000256" key="5">
    <source>
        <dbReference type="ARBA" id="ARBA00023136"/>
    </source>
</evidence>
<keyword evidence="5 6" id="KW-0472">Membrane</keyword>
<keyword evidence="4 6" id="KW-1133">Transmembrane helix</keyword>
<sequence>MASILSAYSRALNAHPLITKCLTSVVLGCSGDIAAQRIMSKDEHFKVDWGRVFRMGFVCMCYGGINHYWYNFLQQSIKLEGMQRVLTKMAFDQLFFVPVFDSFMFFGLSALEDPHNQPSAGIRRVKACLWNTLKVNYCVWPFLQIINFKYVPLQYQVFFTTVGVFFWNIFLSDMANRRGKQAAAAAAAAAAHVE</sequence>
<dbReference type="GO" id="GO:0005737">
    <property type="term" value="C:cytoplasm"/>
    <property type="evidence" value="ECO:0007669"/>
    <property type="project" value="TreeGrafter"/>
</dbReference>
<evidence type="ECO:0000256" key="6">
    <source>
        <dbReference type="RuleBase" id="RU363053"/>
    </source>
</evidence>
<dbReference type="InterPro" id="IPR007248">
    <property type="entry name" value="Mpv17_PMP22"/>
</dbReference>
<dbReference type="GO" id="GO:0016020">
    <property type="term" value="C:membrane"/>
    <property type="evidence" value="ECO:0007669"/>
    <property type="project" value="UniProtKB-SubCell"/>
</dbReference>
<accession>D8LXB0</accession>
<feature type="transmembrane region" description="Helical" evidence="6">
    <location>
        <begin position="94"/>
        <end position="111"/>
    </location>
</feature>
<protein>
    <submittedName>
        <fullName evidence="7">Uncharacterized protein</fullName>
    </submittedName>
</protein>
<evidence type="ECO:0000256" key="2">
    <source>
        <dbReference type="ARBA" id="ARBA00006824"/>
    </source>
</evidence>
<comment type="similarity">
    <text evidence="2 6">Belongs to the peroxisomal membrane protein PXMP2/4 family.</text>
</comment>
<keyword evidence="8" id="KW-1185">Reference proteome</keyword>
<evidence type="ECO:0000256" key="1">
    <source>
        <dbReference type="ARBA" id="ARBA00004141"/>
    </source>
</evidence>
<dbReference type="RefSeq" id="XP_012894953.1">
    <property type="nucleotide sequence ID" value="XM_013039499.1"/>
</dbReference>
<dbReference type="AlphaFoldDB" id="D8LXB0"/>
<feature type="transmembrane region" description="Helical" evidence="6">
    <location>
        <begin position="153"/>
        <end position="171"/>
    </location>
</feature>
<reference evidence="7" key="1">
    <citation type="submission" date="2010-02" db="EMBL/GenBank/DDBJ databases">
        <title>Sequencing and annotation of the Blastocystis hominis genome.</title>
        <authorList>
            <person name="Wincker P."/>
        </authorList>
    </citation>
    <scope>NUCLEOTIDE SEQUENCE</scope>
    <source>
        <strain evidence="7">Singapore isolate B</strain>
    </source>
</reference>
<evidence type="ECO:0000313" key="8">
    <source>
        <dbReference type="Proteomes" id="UP000008312"/>
    </source>
</evidence>
<evidence type="ECO:0000313" key="7">
    <source>
        <dbReference type="EMBL" id="CBK20905.2"/>
    </source>
</evidence>
<keyword evidence="3 6" id="KW-0812">Transmembrane</keyword>
<dbReference type="GeneID" id="24918428"/>
<feature type="transmembrane region" description="Helical" evidence="6">
    <location>
        <begin position="52"/>
        <end position="73"/>
    </location>
</feature>
<dbReference type="InParanoid" id="D8LXB0"/>
<dbReference type="Proteomes" id="UP000008312">
    <property type="component" value="Unassembled WGS sequence"/>
</dbReference>
<organism evidence="7">
    <name type="scientific">Blastocystis hominis</name>
    <dbReference type="NCBI Taxonomy" id="12968"/>
    <lineage>
        <taxon>Eukaryota</taxon>
        <taxon>Sar</taxon>
        <taxon>Stramenopiles</taxon>
        <taxon>Bigyra</taxon>
        <taxon>Opalozoa</taxon>
        <taxon>Opalinata</taxon>
        <taxon>Blastocystidae</taxon>
        <taxon>Blastocystis</taxon>
    </lineage>
</organism>
<dbReference type="OMA" id="CAPTMIG"/>
<dbReference type="EMBL" id="FN668639">
    <property type="protein sequence ID" value="CBK20905.2"/>
    <property type="molecule type" value="Genomic_DNA"/>
</dbReference>
<comment type="subcellular location">
    <subcellularLocation>
        <location evidence="1">Membrane</location>
        <topology evidence="1">Multi-pass membrane protein</topology>
    </subcellularLocation>
</comment>
<evidence type="ECO:0000256" key="3">
    <source>
        <dbReference type="ARBA" id="ARBA00022692"/>
    </source>
</evidence>